<evidence type="ECO:0000313" key="1">
    <source>
        <dbReference type="EMBL" id="EPQ67184.1"/>
    </source>
</evidence>
<name>A0A656KNN0_BLUGR</name>
<organism evidence="1 2">
    <name type="scientific">Blumeria graminis f. sp. tritici 96224</name>
    <dbReference type="NCBI Taxonomy" id="1268274"/>
    <lineage>
        <taxon>Eukaryota</taxon>
        <taxon>Fungi</taxon>
        <taxon>Dikarya</taxon>
        <taxon>Ascomycota</taxon>
        <taxon>Pezizomycotina</taxon>
        <taxon>Leotiomycetes</taxon>
        <taxon>Erysiphales</taxon>
        <taxon>Erysiphaceae</taxon>
        <taxon>Blumeria</taxon>
    </lineage>
</organism>
<reference evidence="2" key="1">
    <citation type="journal article" date="2013" name="Nat. Genet.">
        <title>The wheat powdery mildew genome shows the unique evolution of an obligate biotroph.</title>
        <authorList>
            <person name="Wicker T."/>
            <person name="Oberhaensli S."/>
            <person name="Parlange F."/>
            <person name="Buchmann J.P."/>
            <person name="Shatalina M."/>
            <person name="Roffler S."/>
            <person name="Ben-David R."/>
            <person name="Dolezel J."/>
            <person name="Simkova H."/>
            <person name="Schulze-Lefert P."/>
            <person name="Spanu P.D."/>
            <person name="Bruggmann R."/>
            <person name="Amselem J."/>
            <person name="Quesneville H."/>
            <person name="Ver Loren van Themaat E."/>
            <person name="Paape T."/>
            <person name="Shimizu K.K."/>
            <person name="Keller B."/>
        </authorList>
    </citation>
    <scope>NUCLEOTIDE SEQUENCE [LARGE SCALE GENOMIC DNA]</scope>
    <source>
        <strain evidence="2">96224</strain>
    </source>
</reference>
<dbReference type="EMBL" id="KE373832">
    <property type="protein sequence ID" value="EPQ67184.1"/>
    <property type="molecule type" value="Genomic_DNA"/>
</dbReference>
<dbReference type="AlphaFoldDB" id="A0A656KNN0"/>
<sequence length="137" mass="15066">MEPSTELFDCLNLNPIDSIVDRFRSNIDEGLKHKTAISTFLNDLINHADNIEGQAAIDALQTELVGAFSLLNTKKVPVSAFRDLIASTKKPASDREILTIVINIAKELNKELDPIALMRPVHSTVTGLRKIGEVPGY</sequence>
<proteinExistence type="predicted"/>
<protein>
    <submittedName>
        <fullName evidence="1">Uncharacterized protein</fullName>
    </submittedName>
</protein>
<accession>A0A656KNN0</accession>
<evidence type="ECO:0000313" key="2">
    <source>
        <dbReference type="Proteomes" id="UP000053110"/>
    </source>
</evidence>
<feature type="non-terminal residue" evidence="1">
    <location>
        <position position="137"/>
    </location>
</feature>
<dbReference type="Proteomes" id="UP000053110">
    <property type="component" value="Unassembled WGS sequence"/>
</dbReference>
<gene>
    <name evidence="1" type="ORF">BGT96224_Ac31486</name>
</gene>